<dbReference type="AlphaFoldDB" id="A0A2S3HGX9"/>
<protein>
    <submittedName>
        <fullName evidence="2">Uncharacterized protein</fullName>
    </submittedName>
</protein>
<accession>A0A2S3HGX9</accession>
<sequence length="127" mass="13684">MPPRRRPRRQPHGELGTAPRLAAGGSGCRVAWLGGCRCSSLGYFKRQIEAGRTTRSEQRGGGGRRHARSERAGGGRSWAVAVRAGRHGWWKTQPKSRASASPRQALPVVLTGGDGWEVGCFLRVVVG</sequence>
<dbReference type="Proteomes" id="UP000243499">
    <property type="component" value="Chromosome 4"/>
</dbReference>
<name>A0A2S3HGX9_9POAL</name>
<dbReference type="EMBL" id="CM008049">
    <property type="protein sequence ID" value="PAN22706.2"/>
    <property type="molecule type" value="Genomic_DNA"/>
</dbReference>
<evidence type="ECO:0000256" key="1">
    <source>
        <dbReference type="SAM" id="MobiDB-lite"/>
    </source>
</evidence>
<proteinExistence type="predicted"/>
<organism evidence="2">
    <name type="scientific">Panicum hallii</name>
    <dbReference type="NCBI Taxonomy" id="206008"/>
    <lineage>
        <taxon>Eukaryota</taxon>
        <taxon>Viridiplantae</taxon>
        <taxon>Streptophyta</taxon>
        <taxon>Embryophyta</taxon>
        <taxon>Tracheophyta</taxon>
        <taxon>Spermatophyta</taxon>
        <taxon>Magnoliopsida</taxon>
        <taxon>Liliopsida</taxon>
        <taxon>Poales</taxon>
        <taxon>Poaceae</taxon>
        <taxon>PACMAD clade</taxon>
        <taxon>Panicoideae</taxon>
        <taxon>Panicodae</taxon>
        <taxon>Paniceae</taxon>
        <taxon>Panicinae</taxon>
        <taxon>Panicum</taxon>
        <taxon>Panicum sect. Panicum</taxon>
    </lineage>
</organism>
<dbReference type="Gramene" id="PAN22706">
    <property type="protein sequence ID" value="PAN22706"/>
    <property type="gene ID" value="PAHAL_4G038700"/>
</dbReference>
<gene>
    <name evidence="2" type="ORF">PAHAL_4G038700</name>
</gene>
<feature type="region of interest" description="Disordered" evidence="1">
    <location>
        <begin position="50"/>
        <end position="78"/>
    </location>
</feature>
<feature type="compositionally biased region" description="Basic residues" evidence="1">
    <location>
        <begin position="1"/>
        <end position="10"/>
    </location>
</feature>
<evidence type="ECO:0000313" key="2">
    <source>
        <dbReference type="EMBL" id="PAN22706.2"/>
    </source>
</evidence>
<reference evidence="2" key="1">
    <citation type="submission" date="2018-04" db="EMBL/GenBank/DDBJ databases">
        <title>WGS assembly of Panicum hallii.</title>
        <authorList>
            <person name="Lovell J."/>
            <person name="Jenkins J."/>
            <person name="Lowry D."/>
            <person name="Mamidi S."/>
            <person name="Sreedasyam A."/>
            <person name="Weng X."/>
            <person name="Barry K."/>
            <person name="Bonette J."/>
            <person name="Campitelli B."/>
            <person name="Daum C."/>
            <person name="Gordon S."/>
            <person name="Gould B."/>
            <person name="Lipzen A."/>
            <person name="Macqueen A."/>
            <person name="Palacio-Mejia J."/>
            <person name="Plott C."/>
            <person name="Shakirov E."/>
            <person name="Shu S."/>
            <person name="Yoshinaga Y."/>
            <person name="Zane M."/>
            <person name="Rokhsar D."/>
            <person name="Grimwood J."/>
            <person name="Schmutz J."/>
            <person name="Juenger T."/>
        </authorList>
    </citation>
    <scope>NUCLEOTIDE SEQUENCE [LARGE SCALE GENOMIC DNA]</scope>
    <source>
        <strain evidence="2">FIL2</strain>
    </source>
</reference>
<feature type="region of interest" description="Disordered" evidence="1">
    <location>
        <begin position="1"/>
        <end position="21"/>
    </location>
</feature>